<feature type="region of interest" description="Disordered" evidence="1">
    <location>
        <begin position="1"/>
        <end position="39"/>
    </location>
</feature>
<accession>F2E0N9</accession>
<reference evidence="2" key="1">
    <citation type="journal article" date="2011" name="Plant Physiol.">
        <title>Comprehensive sequence analysis of 24,783 barley full-length cDNAs derived from 12 clone libraries.</title>
        <authorList>
            <person name="Matsumoto T."/>
            <person name="Tanaka T."/>
            <person name="Sakai H."/>
            <person name="Amano N."/>
            <person name="Kanamori H."/>
            <person name="Kurita K."/>
            <person name="Kikuta A."/>
            <person name="Kamiya K."/>
            <person name="Yamamoto M."/>
            <person name="Ikawa H."/>
            <person name="Fujii N."/>
            <person name="Hori K."/>
            <person name="Itoh T."/>
            <person name="Sato K."/>
        </authorList>
    </citation>
    <scope>NUCLEOTIDE SEQUENCE</scope>
    <source>
        <tissue evidence="2">Shoot and root</tissue>
    </source>
</reference>
<organism evidence="2">
    <name type="scientific">Hordeum vulgare subsp. vulgare</name>
    <name type="common">Domesticated barley</name>
    <dbReference type="NCBI Taxonomy" id="112509"/>
    <lineage>
        <taxon>Eukaryota</taxon>
        <taxon>Viridiplantae</taxon>
        <taxon>Streptophyta</taxon>
        <taxon>Embryophyta</taxon>
        <taxon>Tracheophyta</taxon>
        <taxon>Spermatophyta</taxon>
        <taxon>Magnoliopsida</taxon>
        <taxon>Liliopsida</taxon>
        <taxon>Poales</taxon>
        <taxon>Poaceae</taxon>
        <taxon>BOP clade</taxon>
        <taxon>Pooideae</taxon>
        <taxon>Triticodae</taxon>
        <taxon>Triticeae</taxon>
        <taxon>Hordeinae</taxon>
        <taxon>Hordeum</taxon>
    </lineage>
</organism>
<dbReference type="EMBL" id="AK369710">
    <property type="protein sequence ID" value="BAK00911.1"/>
    <property type="molecule type" value="mRNA"/>
</dbReference>
<evidence type="ECO:0000313" key="2">
    <source>
        <dbReference type="EMBL" id="BAK00911.1"/>
    </source>
</evidence>
<proteinExistence type="evidence at transcript level"/>
<sequence>MGAAAIQARAADEAGVGEETTWLRDRGGGEGPEEEEAAVGVGGPLPWVGWVGVELGSVRICLGYHAPRLI</sequence>
<dbReference type="AlphaFoldDB" id="F2E0N9"/>
<protein>
    <submittedName>
        <fullName evidence="2">Predicted protein</fullName>
    </submittedName>
</protein>
<name>F2E0N9_HORVV</name>
<evidence type="ECO:0000256" key="1">
    <source>
        <dbReference type="SAM" id="MobiDB-lite"/>
    </source>
</evidence>